<keyword evidence="3" id="KW-1185">Reference proteome</keyword>
<proteinExistence type="predicted"/>
<dbReference type="RefSeq" id="WP_101332453.1">
    <property type="nucleotide sequence ID" value="NZ_PJNH01000004.1"/>
</dbReference>
<dbReference type="EMBL" id="PJNH01000004">
    <property type="protein sequence ID" value="PKR76703.1"/>
    <property type="molecule type" value="Genomic_DNA"/>
</dbReference>
<keyword evidence="1" id="KW-0812">Transmembrane</keyword>
<feature type="transmembrane region" description="Helical" evidence="1">
    <location>
        <begin position="107"/>
        <end position="124"/>
    </location>
</feature>
<dbReference type="Proteomes" id="UP000243524">
    <property type="component" value="Unassembled WGS sequence"/>
</dbReference>
<comment type="caution">
    <text evidence="2">The sequence shown here is derived from an EMBL/GenBank/DDBJ whole genome shotgun (WGS) entry which is preliminary data.</text>
</comment>
<evidence type="ECO:0000313" key="2">
    <source>
        <dbReference type="EMBL" id="PKR76703.1"/>
    </source>
</evidence>
<dbReference type="OrthoDB" id="2225914at2"/>
<protein>
    <submittedName>
        <fullName evidence="2">Uncharacterized protein</fullName>
    </submittedName>
</protein>
<feature type="transmembrane region" description="Helical" evidence="1">
    <location>
        <begin position="66"/>
        <end position="87"/>
    </location>
</feature>
<gene>
    <name evidence="2" type="ORF">CEY16_12860</name>
</gene>
<keyword evidence="1" id="KW-0472">Membrane</keyword>
<organism evidence="2 3">
    <name type="scientific">Halalkalibacillus sediminis</name>
    <dbReference type="NCBI Taxonomy" id="2018042"/>
    <lineage>
        <taxon>Bacteria</taxon>
        <taxon>Bacillati</taxon>
        <taxon>Bacillota</taxon>
        <taxon>Bacilli</taxon>
        <taxon>Bacillales</taxon>
        <taxon>Bacillaceae</taxon>
        <taxon>Halalkalibacillus</taxon>
    </lineage>
</organism>
<accession>A0A2I0QQV5</accession>
<evidence type="ECO:0000313" key="3">
    <source>
        <dbReference type="Proteomes" id="UP000243524"/>
    </source>
</evidence>
<evidence type="ECO:0000256" key="1">
    <source>
        <dbReference type="SAM" id="Phobius"/>
    </source>
</evidence>
<dbReference type="AlphaFoldDB" id="A0A2I0QQV5"/>
<name>A0A2I0QQV5_9BACI</name>
<sequence length="259" mass="29641">MKICEECNNRISIKQYFRRGKNNNLLVCEECGTRYEMIGKYSVIEGTIGVALTVTLTILLNINMVYLGLAVILLAVLTGFYHMIFPIFSKYRKTLASSTPSRNRRRISYFISAAVFLGLAWFFYPKTIDETMEGSAFGPAVHQMGDTNVSIEFDGKITTNPLTLNERYEGKLIIEDYDYDFDPYEAEAKIIQNNEGTKELIYTFEENGTAKKEAIAIVYKNFWNTKFIFIPIDEDRDIRYGAPANSPSEANEILHDILF</sequence>
<feature type="transmembrane region" description="Helical" evidence="1">
    <location>
        <begin position="43"/>
        <end position="60"/>
    </location>
</feature>
<reference evidence="2 3" key="1">
    <citation type="submission" date="2017-06" db="EMBL/GenBank/DDBJ databases">
        <title>the draft geome sequence of Illustriluteabacillus marina B3227.</title>
        <authorList>
            <person name="He R.-H."/>
            <person name="Du Z.-J."/>
        </authorList>
    </citation>
    <scope>NUCLEOTIDE SEQUENCE [LARGE SCALE GENOMIC DNA]</scope>
    <source>
        <strain evidence="2 3">B3227</strain>
    </source>
</reference>
<keyword evidence="1" id="KW-1133">Transmembrane helix</keyword>